<feature type="chain" id="PRO_5035168621" evidence="2">
    <location>
        <begin position="18"/>
        <end position="149"/>
    </location>
</feature>
<evidence type="ECO:0000256" key="2">
    <source>
        <dbReference type="SAM" id="SignalP"/>
    </source>
</evidence>
<feature type="region of interest" description="Disordered" evidence="1">
    <location>
        <begin position="22"/>
        <end position="62"/>
    </location>
</feature>
<comment type="caution">
    <text evidence="3">The sequence shown here is derived from an EMBL/GenBank/DDBJ whole genome shotgun (WGS) entry which is preliminary data.</text>
</comment>
<feature type="signal peptide" evidence="2">
    <location>
        <begin position="1"/>
        <end position="17"/>
    </location>
</feature>
<sequence>MKPALVSLGCMAMLASATPILSDPASTQPAKGDRTLDRPAMLAPDSRDTASGNMLGKRDRRNLNVPNHIGTAVQNIGVIVVKAIVDAAGELLFRITNNSPYPYQVSLREVGMGLDAATLNVAGRHTIDYEPLGGINPGDRITIYTQNKG</sequence>
<dbReference type="Proteomes" id="UP000693942">
    <property type="component" value="Unassembled WGS sequence"/>
</dbReference>
<organism evidence="3 4">
    <name type="scientific">Fusarium oxysporum f. sp. raphani</name>
    <dbReference type="NCBI Taxonomy" id="96318"/>
    <lineage>
        <taxon>Eukaryota</taxon>
        <taxon>Fungi</taxon>
        <taxon>Dikarya</taxon>
        <taxon>Ascomycota</taxon>
        <taxon>Pezizomycotina</taxon>
        <taxon>Sordariomycetes</taxon>
        <taxon>Hypocreomycetidae</taxon>
        <taxon>Hypocreales</taxon>
        <taxon>Nectriaceae</taxon>
        <taxon>Fusarium</taxon>
        <taxon>Fusarium oxysporum species complex</taxon>
    </lineage>
</organism>
<accession>A0A8J5NLB8</accession>
<evidence type="ECO:0000313" key="4">
    <source>
        <dbReference type="Proteomes" id="UP000693942"/>
    </source>
</evidence>
<name>A0A8J5NLB8_FUSOX</name>
<dbReference type="EMBL" id="JAELUR010000030">
    <property type="protein sequence ID" value="KAG7407986.1"/>
    <property type="molecule type" value="Genomic_DNA"/>
</dbReference>
<gene>
    <name evidence="3" type="ORF">Forpi1262_v018084</name>
</gene>
<evidence type="ECO:0000256" key="1">
    <source>
        <dbReference type="SAM" id="MobiDB-lite"/>
    </source>
</evidence>
<evidence type="ECO:0000313" key="3">
    <source>
        <dbReference type="EMBL" id="KAG7407986.1"/>
    </source>
</evidence>
<reference evidence="3" key="1">
    <citation type="submission" date="2021-04" db="EMBL/GenBank/DDBJ databases">
        <title>First draft genome resource for Brassicaceae pathogens Fusarium oxysporum f. sp. raphani and Fusarium oxysporum f. sp. rapae.</title>
        <authorList>
            <person name="Asai S."/>
        </authorList>
    </citation>
    <scope>NUCLEOTIDE SEQUENCE</scope>
    <source>
        <strain evidence="3">Tf1262</strain>
    </source>
</reference>
<keyword evidence="2" id="KW-0732">Signal</keyword>
<dbReference type="AlphaFoldDB" id="A0A8J5NLB8"/>
<proteinExistence type="predicted"/>
<protein>
    <submittedName>
        <fullName evidence="3">Uncharacterized protein</fullName>
    </submittedName>
</protein>